<comment type="caution">
    <text evidence="1">The sequence shown here is derived from an EMBL/GenBank/DDBJ whole genome shotgun (WGS) entry which is preliminary data.</text>
</comment>
<dbReference type="AlphaFoldDB" id="A0A494Y904"/>
<keyword evidence="2" id="KW-1185">Reference proteome</keyword>
<accession>A0A494Y904</accession>
<proteinExistence type="predicted"/>
<organism evidence="1 2">
    <name type="scientific">Cohnella endophytica</name>
    <dbReference type="NCBI Taxonomy" id="2419778"/>
    <lineage>
        <taxon>Bacteria</taxon>
        <taxon>Bacillati</taxon>
        <taxon>Bacillota</taxon>
        <taxon>Bacilli</taxon>
        <taxon>Bacillales</taxon>
        <taxon>Paenibacillaceae</taxon>
        <taxon>Cohnella</taxon>
    </lineage>
</organism>
<dbReference type="Proteomes" id="UP000282076">
    <property type="component" value="Unassembled WGS sequence"/>
</dbReference>
<reference evidence="1 2" key="1">
    <citation type="submission" date="2018-10" db="EMBL/GenBank/DDBJ databases">
        <title>Cohnella sp. M2MS4P-1, whole genome shotgun sequence.</title>
        <authorList>
            <person name="Tuo L."/>
        </authorList>
    </citation>
    <scope>NUCLEOTIDE SEQUENCE [LARGE SCALE GENOMIC DNA]</scope>
    <source>
        <strain evidence="1 2">M2MS4P-1</strain>
    </source>
</reference>
<evidence type="ECO:0000313" key="2">
    <source>
        <dbReference type="Proteomes" id="UP000282076"/>
    </source>
</evidence>
<name>A0A494Y904_9BACL</name>
<evidence type="ECO:0000313" key="1">
    <source>
        <dbReference type="EMBL" id="RKP57153.1"/>
    </source>
</evidence>
<dbReference type="EMBL" id="RBZM01000002">
    <property type="protein sequence ID" value="RKP57153.1"/>
    <property type="molecule type" value="Genomic_DNA"/>
</dbReference>
<gene>
    <name evidence="1" type="ORF">D7Z26_03995</name>
</gene>
<sequence length="84" mass="9724">MEMPNSGLFIEYLYREVGDMLLRAKSMQPNGSEELKQLDLAYGGVETIKHRFPTSESWWMEAAEGLESIRSKLVTMSEDRLYTM</sequence>
<dbReference type="OrthoDB" id="2679573at2"/>
<protein>
    <submittedName>
        <fullName evidence="1">Uncharacterized protein</fullName>
    </submittedName>
</protein>
<dbReference type="RefSeq" id="WP_120974768.1">
    <property type="nucleotide sequence ID" value="NZ_RBZM01000002.1"/>
</dbReference>